<dbReference type="PROSITE" id="PS51257">
    <property type="entry name" value="PROKAR_LIPOPROTEIN"/>
    <property type="match status" value="1"/>
</dbReference>
<keyword evidence="6" id="KW-1185">Reference proteome</keyword>
<dbReference type="Gene3D" id="3.40.50.1980">
    <property type="entry name" value="Nitrogenase molybdenum iron protein domain"/>
    <property type="match status" value="2"/>
</dbReference>
<evidence type="ECO:0000313" key="6">
    <source>
        <dbReference type="Proteomes" id="UP000281813"/>
    </source>
</evidence>
<dbReference type="InterPro" id="IPR050492">
    <property type="entry name" value="Bact_metal-bind_prot9"/>
</dbReference>
<dbReference type="RefSeq" id="WP_047986212.1">
    <property type="nucleotide sequence ID" value="NZ_JBHUFK010000057.1"/>
</dbReference>
<dbReference type="GO" id="GO:0030001">
    <property type="term" value="P:metal ion transport"/>
    <property type="evidence" value="ECO:0007669"/>
    <property type="project" value="InterPro"/>
</dbReference>
<feature type="compositionally biased region" description="Acidic residues" evidence="4">
    <location>
        <begin position="127"/>
        <end position="140"/>
    </location>
</feature>
<feature type="region of interest" description="Disordered" evidence="4">
    <location>
        <begin position="127"/>
        <end position="150"/>
    </location>
</feature>
<proteinExistence type="inferred from homology"/>
<name>A0A494YRN7_9BACI</name>
<dbReference type="PRINTS" id="PR00691">
    <property type="entry name" value="ADHESINB"/>
</dbReference>
<dbReference type="PANTHER" id="PTHR42953:SF8">
    <property type="entry name" value="ZINT DOMAIN-CONTAINING PROTEIN"/>
    <property type="match status" value="1"/>
</dbReference>
<dbReference type="PRINTS" id="PR00690">
    <property type="entry name" value="ADHESNFAMILY"/>
</dbReference>
<dbReference type="Proteomes" id="UP000281813">
    <property type="component" value="Unassembled WGS sequence"/>
</dbReference>
<evidence type="ECO:0000313" key="5">
    <source>
        <dbReference type="EMBL" id="RKQ12108.1"/>
    </source>
</evidence>
<comment type="caution">
    <text evidence="5">The sequence shown here is derived from an EMBL/GenBank/DDBJ whole genome shotgun (WGS) entry which is preliminary data.</text>
</comment>
<dbReference type="Pfam" id="PF01297">
    <property type="entry name" value="ZnuA"/>
    <property type="match status" value="1"/>
</dbReference>
<dbReference type="InterPro" id="IPR006128">
    <property type="entry name" value="Lipoprotein_PsaA-like"/>
</dbReference>
<organism evidence="5 6">
    <name type="scientific">Oceanobacillus bengalensis</name>
    <dbReference type="NCBI Taxonomy" id="1435466"/>
    <lineage>
        <taxon>Bacteria</taxon>
        <taxon>Bacillati</taxon>
        <taxon>Bacillota</taxon>
        <taxon>Bacilli</taxon>
        <taxon>Bacillales</taxon>
        <taxon>Bacillaceae</taxon>
        <taxon>Oceanobacillus</taxon>
    </lineage>
</organism>
<evidence type="ECO:0000256" key="4">
    <source>
        <dbReference type="SAM" id="MobiDB-lite"/>
    </source>
</evidence>
<dbReference type="GO" id="GO:0007155">
    <property type="term" value="P:cell adhesion"/>
    <property type="evidence" value="ECO:0007669"/>
    <property type="project" value="InterPro"/>
</dbReference>
<dbReference type="AlphaFoldDB" id="A0A494YRN7"/>
<dbReference type="OrthoDB" id="9810636at2"/>
<dbReference type="PANTHER" id="PTHR42953">
    <property type="entry name" value="HIGH-AFFINITY ZINC UPTAKE SYSTEM PROTEIN ZNUA-RELATED"/>
    <property type="match status" value="1"/>
</dbReference>
<evidence type="ECO:0000256" key="3">
    <source>
        <dbReference type="RuleBase" id="RU003512"/>
    </source>
</evidence>
<gene>
    <name evidence="5" type="ORF">D8M05_18950</name>
</gene>
<dbReference type="EMBL" id="RBZO01000049">
    <property type="protein sequence ID" value="RKQ12108.1"/>
    <property type="molecule type" value="Genomic_DNA"/>
</dbReference>
<sequence length="319" mass="35824">MKTFKGVGIALILIIITIGCSPSNRATTEESSDFTIYTTIYPIEYAIERIAKDTVSVETVYPPGVDAHSYEPTSKDMITIAKGDAFIYLGAGLEAIAETAADSLSSQSVKLIEIGQHDELFMADVEEHSDDSHENEEESDEGHNHGTQDPHIWLDPLRMIELSKIIKDELITLNPDEEATYNENFEALEAELITLDERFTEVLEAKENKHILVAHAAFGYWEERYGIEQIPISGLSSSNEPSQKELTKIIDQAEEFNLNHILYEQNSTNRVSEIIQEKIGAEALTIHNLSVLTEEDIENNEDYISLMNYNLDILDIATK</sequence>
<reference evidence="5 6" key="1">
    <citation type="journal article" date="2015" name="Antonie Van Leeuwenhoek">
        <title>Oceanobacillus bengalensis sp. nov., a bacterium isolated from seawater of the Bay of Bengal.</title>
        <authorList>
            <person name="Yongchang O."/>
            <person name="Xiang W."/>
            <person name="Wang G."/>
        </authorList>
    </citation>
    <scope>NUCLEOTIDE SEQUENCE [LARGE SCALE GENOMIC DNA]</scope>
    <source>
        <strain evidence="5 6">MCCC 1K00260</strain>
    </source>
</reference>
<protein>
    <submittedName>
        <fullName evidence="5">Adhesin</fullName>
    </submittedName>
</protein>
<evidence type="ECO:0000256" key="2">
    <source>
        <dbReference type="ARBA" id="ARBA00022729"/>
    </source>
</evidence>
<dbReference type="SUPFAM" id="SSF53807">
    <property type="entry name" value="Helical backbone' metal receptor"/>
    <property type="match status" value="1"/>
</dbReference>
<keyword evidence="1 3" id="KW-0813">Transport</keyword>
<accession>A0A494YRN7</accession>
<comment type="similarity">
    <text evidence="3">Belongs to the bacterial solute-binding protein 9 family.</text>
</comment>
<dbReference type="InterPro" id="IPR006129">
    <property type="entry name" value="AdhesinB"/>
</dbReference>
<keyword evidence="2" id="KW-0732">Signal</keyword>
<evidence type="ECO:0000256" key="1">
    <source>
        <dbReference type="ARBA" id="ARBA00022448"/>
    </source>
</evidence>
<dbReference type="GO" id="GO:0046872">
    <property type="term" value="F:metal ion binding"/>
    <property type="evidence" value="ECO:0007669"/>
    <property type="project" value="InterPro"/>
</dbReference>
<dbReference type="InterPro" id="IPR006127">
    <property type="entry name" value="ZnuA-like"/>
</dbReference>